<evidence type="ECO:0000313" key="2">
    <source>
        <dbReference type="Proteomes" id="UP000662904"/>
    </source>
</evidence>
<protein>
    <recommendedName>
        <fullName evidence="3">Holin</fullName>
    </recommendedName>
</protein>
<gene>
    <name evidence="1" type="ORF">H0A61_02168</name>
</gene>
<dbReference type="Pfam" id="PF04531">
    <property type="entry name" value="Phage_holin_1"/>
    <property type="match status" value="1"/>
</dbReference>
<evidence type="ECO:0008006" key="3">
    <source>
        <dbReference type="Google" id="ProtNLM"/>
    </source>
</evidence>
<evidence type="ECO:0000313" key="1">
    <source>
        <dbReference type="EMBL" id="QSQ09787.1"/>
    </source>
</evidence>
<sequence length="66" mass="7627">MNGNRWRNYGLWMSIASLVLVILQELGIDFSPEQYNEITKTVLYLLVLLGILNNPNTQNRGFLDDK</sequence>
<dbReference type="AlphaFoldDB" id="A0A8A0RQW9"/>
<dbReference type="InterPro" id="IPR006485">
    <property type="entry name" value="Phage-like_holin"/>
</dbReference>
<organism evidence="1 2">
    <name type="scientific">Koleobacter methoxysyntrophicus</name>
    <dbReference type="NCBI Taxonomy" id="2751313"/>
    <lineage>
        <taxon>Bacteria</taxon>
        <taxon>Bacillati</taxon>
        <taxon>Bacillota</taxon>
        <taxon>Clostridia</taxon>
        <taxon>Koleobacterales</taxon>
        <taxon>Koleobacteraceae</taxon>
        <taxon>Koleobacter</taxon>
    </lineage>
</organism>
<dbReference type="EMBL" id="CP059066">
    <property type="protein sequence ID" value="QSQ09787.1"/>
    <property type="molecule type" value="Genomic_DNA"/>
</dbReference>
<accession>A0A8A0RQW9</accession>
<dbReference type="KEGG" id="kme:H0A61_02168"/>
<dbReference type="RefSeq" id="WP_206707125.1">
    <property type="nucleotide sequence ID" value="NZ_CP059066.1"/>
</dbReference>
<name>A0A8A0RQW9_9FIRM</name>
<keyword evidence="2" id="KW-1185">Reference proteome</keyword>
<dbReference type="Proteomes" id="UP000662904">
    <property type="component" value="Chromosome"/>
</dbReference>
<proteinExistence type="predicted"/>
<reference evidence="1" key="1">
    <citation type="submission" date="2020-07" db="EMBL/GenBank/DDBJ databases">
        <title>Koleobacter methoxysyntrophicus gen. nov., sp. nov., a novel anaerobic bacterium isolated from deep subsurface oil field and proposal of Koleobacterales ord. nov. in the phylum Firmicutes.</title>
        <authorList>
            <person name="Sakamoto S."/>
            <person name="Tamaki H."/>
        </authorList>
    </citation>
    <scope>NUCLEOTIDE SEQUENCE</scope>
    <source>
        <strain evidence="1">NRmbB1</strain>
    </source>
</reference>